<reference evidence="1 2" key="1">
    <citation type="submission" date="2017-03" db="EMBL/GenBank/DDBJ databases">
        <title>Genome sequence of Sphingomonas dokdonensis DSM 21029.</title>
        <authorList>
            <person name="Poehlein A."/>
            <person name="Wuebbeler J.H."/>
            <person name="Steinbuechel A."/>
            <person name="Daniel R."/>
        </authorList>
    </citation>
    <scope>NUCLEOTIDE SEQUENCE [LARGE SCALE GENOMIC DNA]</scope>
    <source>
        <strain evidence="1 2">DSM 21029</strain>
    </source>
</reference>
<protein>
    <submittedName>
        <fullName evidence="1">Uncharacterized protein</fullName>
    </submittedName>
</protein>
<evidence type="ECO:0000313" key="1">
    <source>
        <dbReference type="EMBL" id="OWK27883.1"/>
    </source>
</evidence>
<sequence length="62" mass="7029">MSKHKIDYVDAYLMQMADQITAHCTFRPDLVIVTNDLTDFLKCFGAGYSFRIHNITTGETIG</sequence>
<organism evidence="1 2">
    <name type="scientific">Sphingomonas dokdonensis</name>
    <dbReference type="NCBI Taxonomy" id="344880"/>
    <lineage>
        <taxon>Bacteria</taxon>
        <taxon>Pseudomonadati</taxon>
        <taxon>Pseudomonadota</taxon>
        <taxon>Alphaproteobacteria</taxon>
        <taxon>Sphingomonadales</taxon>
        <taxon>Sphingomonadaceae</taxon>
        <taxon>Sphingomonas</taxon>
    </lineage>
</organism>
<dbReference type="AlphaFoldDB" id="A0A245ZDU6"/>
<keyword evidence="2" id="KW-1185">Reference proteome</keyword>
<comment type="caution">
    <text evidence="1">The sequence shown here is derived from an EMBL/GenBank/DDBJ whole genome shotgun (WGS) entry which is preliminary data.</text>
</comment>
<dbReference type="EMBL" id="NBBI01000008">
    <property type="protein sequence ID" value="OWK27883.1"/>
    <property type="molecule type" value="Genomic_DNA"/>
</dbReference>
<accession>A0A245ZDU6</accession>
<gene>
    <name evidence="1" type="ORF">SPDO_29660</name>
</gene>
<dbReference type="Proteomes" id="UP000197290">
    <property type="component" value="Unassembled WGS sequence"/>
</dbReference>
<evidence type="ECO:0000313" key="2">
    <source>
        <dbReference type="Proteomes" id="UP000197290"/>
    </source>
</evidence>
<name>A0A245ZDU6_9SPHN</name>
<proteinExistence type="predicted"/>